<evidence type="ECO:0000313" key="1">
    <source>
        <dbReference type="EMBL" id="CAI9175134.1"/>
    </source>
</evidence>
<sequence length="178" mass="18923">MRKLPSFTFNHSSGWSQPARVFPMSSSSSVPAERLVPGVLRTGARAQRGLGRVGWGGLRQRAGVPVRPVLSACLPDDATHSRDEPGALRLPRHSCRGARGRAWVFTCVCPASRAATLSVTAHRCGCGGPGARFKVPLKLVVILSASEFSQVVSPPWVLAGIPTGDVCGTCRVRGQTLW</sequence>
<accession>A0ABN8ZMZ3</accession>
<reference evidence="1" key="1">
    <citation type="submission" date="2023-04" db="EMBL/GenBank/DDBJ databases">
        <authorList>
            <consortium name="ELIXIR-Norway"/>
        </authorList>
    </citation>
    <scope>NUCLEOTIDE SEQUENCE [LARGE SCALE GENOMIC DNA]</scope>
</reference>
<gene>
    <name evidence="1" type="ORF">MRATA1EN1_LOCUS24096</name>
</gene>
<keyword evidence="2" id="KW-1185">Reference proteome</keyword>
<proteinExistence type="predicted"/>
<dbReference type="EMBL" id="OX459940">
    <property type="protein sequence ID" value="CAI9175134.1"/>
    <property type="molecule type" value="Genomic_DNA"/>
</dbReference>
<dbReference type="Proteomes" id="UP001176941">
    <property type="component" value="Chromosome 4"/>
</dbReference>
<evidence type="ECO:0000313" key="2">
    <source>
        <dbReference type="Proteomes" id="UP001176941"/>
    </source>
</evidence>
<protein>
    <submittedName>
        <fullName evidence="1">Uncharacterized protein</fullName>
    </submittedName>
</protein>
<name>A0ABN8ZMZ3_RANTA</name>
<organism evidence="1 2">
    <name type="scientific">Rangifer tarandus platyrhynchus</name>
    <name type="common">Svalbard reindeer</name>
    <dbReference type="NCBI Taxonomy" id="3082113"/>
    <lineage>
        <taxon>Eukaryota</taxon>
        <taxon>Metazoa</taxon>
        <taxon>Chordata</taxon>
        <taxon>Craniata</taxon>
        <taxon>Vertebrata</taxon>
        <taxon>Euteleostomi</taxon>
        <taxon>Mammalia</taxon>
        <taxon>Eutheria</taxon>
        <taxon>Laurasiatheria</taxon>
        <taxon>Artiodactyla</taxon>
        <taxon>Ruminantia</taxon>
        <taxon>Pecora</taxon>
        <taxon>Cervidae</taxon>
        <taxon>Odocoileinae</taxon>
        <taxon>Rangifer</taxon>
    </lineage>
</organism>